<name>A0A1C7LZ36_GRIFR</name>
<evidence type="ECO:0000313" key="2">
    <source>
        <dbReference type="Proteomes" id="UP000092993"/>
    </source>
</evidence>
<dbReference type="EMBL" id="LUGG01000015">
    <property type="protein sequence ID" value="OBZ69960.1"/>
    <property type="molecule type" value="Genomic_DNA"/>
</dbReference>
<reference evidence="1 2" key="1">
    <citation type="submission" date="2016-03" db="EMBL/GenBank/DDBJ databases">
        <title>Whole genome sequencing of Grifola frondosa 9006-11.</title>
        <authorList>
            <person name="Min B."/>
            <person name="Park H."/>
            <person name="Kim J.-G."/>
            <person name="Cho H."/>
            <person name="Oh Y.-L."/>
            <person name="Kong W.-S."/>
            <person name="Choi I.-G."/>
        </authorList>
    </citation>
    <scope>NUCLEOTIDE SEQUENCE [LARGE SCALE GENOMIC DNA]</scope>
    <source>
        <strain evidence="1 2">9006-11</strain>
    </source>
</reference>
<proteinExistence type="predicted"/>
<comment type="caution">
    <text evidence="1">The sequence shown here is derived from an EMBL/GenBank/DDBJ whole genome shotgun (WGS) entry which is preliminary data.</text>
</comment>
<dbReference type="Proteomes" id="UP000092993">
    <property type="component" value="Unassembled WGS sequence"/>
</dbReference>
<accession>A0A1C7LZ36</accession>
<keyword evidence="2" id="KW-1185">Reference proteome</keyword>
<organism evidence="1 2">
    <name type="scientific">Grifola frondosa</name>
    <name type="common">Maitake</name>
    <name type="synonym">Polyporus frondosus</name>
    <dbReference type="NCBI Taxonomy" id="5627"/>
    <lineage>
        <taxon>Eukaryota</taxon>
        <taxon>Fungi</taxon>
        <taxon>Dikarya</taxon>
        <taxon>Basidiomycota</taxon>
        <taxon>Agaricomycotina</taxon>
        <taxon>Agaricomycetes</taxon>
        <taxon>Polyporales</taxon>
        <taxon>Grifolaceae</taxon>
        <taxon>Grifola</taxon>
    </lineage>
</organism>
<protein>
    <submittedName>
        <fullName evidence="1">Uncharacterized protein</fullName>
    </submittedName>
</protein>
<sequence length="80" mass="9192">MRKYTCHEVVGSSEALCNLRAAKSCLTRLGVYKQSEVDVLVRCICSFNKLFYLTYTFRPSIHARLILDIVHDEPQIGITR</sequence>
<dbReference type="AlphaFoldDB" id="A0A1C7LZ36"/>
<evidence type="ECO:0000313" key="1">
    <source>
        <dbReference type="EMBL" id="OBZ69960.1"/>
    </source>
</evidence>
<gene>
    <name evidence="1" type="ORF">A0H81_10457</name>
</gene>